<protein>
    <recommendedName>
        <fullName evidence="3">Lanthionine synthetase-like protein</fullName>
    </recommendedName>
</protein>
<comment type="caution">
    <text evidence="1">The sequence shown here is derived from an EMBL/GenBank/DDBJ whole genome shotgun (WGS) entry which is preliminary data.</text>
</comment>
<dbReference type="RefSeq" id="WP_183878317.1">
    <property type="nucleotide sequence ID" value="NZ_JACHCE010000001.1"/>
</dbReference>
<evidence type="ECO:0000313" key="2">
    <source>
        <dbReference type="Proteomes" id="UP000537204"/>
    </source>
</evidence>
<name>A0A7W8ZI47_9SPHI</name>
<dbReference type="SUPFAM" id="SSF158745">
    <property type="entry name" value="LanC-like"/>
    <property type="match status" value="1"/>
</dbReference>
<dbReference type="InterPro" id="IPR007822">
    <property type="entry name" value="LANC-like"/>
</dbReference>
<dbReference type="EMBL" id="JACHCE010000001">
    <property type="protein sequence ID" value="MBB5634474.1"/>
    <property type="molecule type" value="Genomic_DNA"/>
</dbReference>
<dbReference type="Proteomes" id="UP000537204">
    <property type="component" value="Unassembled WGS sequence"/>
</dbReference>
<dbReference type="Pfam" id="PF05147">
    <property type="entry name" value="LANC_like"/>
    <property type="match status" value="1"/>
</dbReference>
<evidence type="ECO:0000313" key="1">
    <source>
        <dbReference type="EMBL" id="MBB5634474.1"/>
    </source>
</evidence>
<proteinExistence type="predicted"/>
<sequence length="384" mass="43823">MKSEILGLLEKINIFLVSKSNESDIAYSTVPLVKEIISSIFKNYIDETEYLKANNTFSNGGMADFYATPLIIGQLQKRNIIDTNYSPPDRYTDEEPEEKLFNKNDDFLFNRAMVLLKERSPGFLNEISVMMNYFGKRDSDLSKRHLLCLTKELKSEFNKHGILATVTHSIETPNILAFGNSFGILSLTLTLIKVQQILELKNYFNPEIEIVIKWIFKFYKEADFGSDTYSVFPQTVDSITQKPFFNNQLFWSQGDTLIAIILYHASDVLDDGNLSRVADLVGLNTLLRKDFNSTQITNSSILNGTSGLAESYKYLYKLSSNTDYLDGYHHWIKETVKMLNNELLTADSKSNHISIYQGIYGTILSLVSFMEHNNSLISIDPLLF</sequence>
<reference evidence="1 2" key="1">
    <citation type="submission" date="2020-08" db="EMBL/GenBank/DDBJ databases">
        <title>Genomic Encyclopedia of Type Strains, Phase IV (KMG-V): Genome sequencing to study the core and pangenomes of soil and plant-associated prokaryotes.</title>
        <authorList>
            <person name="Whitman W."/>
        </authorList>
    </citation>
    <scope>NUCLEOTIDE SEQUENCE [LARGE SCALE GENOMIC DNA]</scope>
    <source>
        <strain evidence="1 2">S3M1</strain>
    </source>
</reference>
<dbReference type="Gene3D" id="1.50.10.20">
    <property type="match status" value="1"/>
</dbReference>
<dbReference type="AlphaFoldDB" id="A0A7W8ZI47"/>
<accession>A0A7W8ZI47</accession>
<dbReference type="GO" id="GO:0031179">
    <property type="term" value="P:peptide modification"/>
    <property type="evidence" value="ECO:0007669"/>
    <property type="project" value="InterPro"/>
</dbReference>
<evidence type="ECO:0008006" key="3">
    <source>
        <dbReference type="Google" id="ProtNLM"/>
    </source>
</evidence>
<organism evidence="1 2">
    <name type="scientific">Pedobacter cryoconitis</name>
    <dbReference type="NCBI Taxonomy" id="188932"/>
    <lineage>
        <taxon>Bacteria</taxon>
        <taxon>Pseudomonadati</taxon>
        <taxon>Bacteroidota</taxon>
        <taxon>Sphingobacteriia</taxon>
        <taxon>Sphingobacteriales</taxon>
        <taxon>Sphingobacteriaceae</taxon>
        <taxon>Pedobacter</taxon>
    </lineage>
</organism>
<gene>
    <name evidence="1" type="ORF">HDE68_000359</name>
</gene>